<dbReference type="InterPro" id="IPR036291">
    <property type="entry name" value="NAD(P)-bd_dom_sf"/>
</dbReference>
<proteinExistence type="predicted"/>
<accession>A0A813NVN5</accession>
<comment type="caution">
    <text evidence="2">The sequence shown here is derived from an EMBL/GenBank/DDBJ whole genome shotgun (WGS) entry which is preliminary data.</text>
</comment>
<dbReference type="InterPro" id="IPR052228">
    <property type="entry name" value="Sec_Metab_Biosynth_Oxidored"/>
</dbReference>
<dbReference type="PANTHER" id="PTHR47534">
    <property type="entry name" value="YALI0E05731P"/>
    <property type="match status" value="1"/>
</dbReference>
<evidence type="ECO:0000256" key="1">
    <source>
        <dbReference type="ARBA" id="ARBA00023002"/>
    </source>
</evidence>
<protein>
    <submittedName>
        <fullName evidence="2">Uncharacterized protein</fullName>
    </submittedName>
</protein>
<organism evidence="2 3">
    <name type="scientific">Adineta steineri</name>
    <dbReference type="NCBI Taxonomy" id="433720"/>
    <lineage>
        <taxon>Eukaryota</taxon>
        <taxon>Metazoa</taxon>
        <taxon>Spiralia</taxon>
        <taxon>Gnathifera</taxon>
        <taxon>Rotifera</taxon>
        <taxon>Eurotatoria</taxon>
        <taxon>Bdelloidea</taxon>
        <taxon>Adinetida</taxon>
        <taxon>Adinetidae</taxon>
        <taxon>Adineta</taxon>
    </lineage>
</organism>
<dbReference type="Gene3D" id="3.40.50.720">
    <property type="entry name" value="NAD(P)-binding Rossmann-like Domain"/>
    <property type="match status" value="1"/>
</dbReference>
<name>A0A813NVN5_9BILA</name>
<reference evidence="2" key="1">
    <citation type="submission" date="2021-02" db="EMBL/GenBank/DDBJ databases">
        <authorList>
            <person name="Nowell W R."/>
        </authorList>
    </citation>
    <scope>NUCLEOTIDE SEQUENCE</scope>
</reference>
<sequence length="302" mass="32341">MCSVVRTVAASNARILSSLKSPLNVVVVGGTSGIGRAIALSIGQHCPSANITIIGRNESAANAILPQLGSNSKFLRADASLMSEIRTVTQKIDAVDMLILTQGILSMAGRTPTTENIDNKLALHYHGRVLFVQELLPLLRSSQIGGKVLFVLNSVNGNPSKVNWNDMALENTYSLMAAATHATTFTDLVIQHFASQPENTNVTFTHAGPGAVRTQIADGLPFWSRLPAKGLMAGLMAIGVGTSPEDCAEYMIHGILGTEKGCRYVARKGETVLKKTPAQPDMIEKVWEHTSQLLSSTQRNHS</sequence>
<dbReference type="PANTHER" id="PTHR47534:SF3">
    <property type="entry name" value="ALCOHOL DEHYDROGENASE-LIKE C-TERMINAL DOMAIN-CONTAINING PROTEIN"/>
    <property type="match status" value="1"/>
</dbReference>
<evidence type="ECO:0000313" key="2">
    <source>
        <dbReference type="EMBL" id="CAF0744405.1"/>
    </source>
</evidence>
<dbReference type="Proteomes" id="UP000663845">
    <property type="component" value="Unassembled WGS sequence"/>
</dbReference>
<dbReference type="AlphaFoldDB" id="A0A813NVN5"/>
<keyword evidence="1" id="KW-0560">Oxidoreductase</keyword>
<evidence type="ECO:0000313" key="3">
    <source>
        <dbReference type="Proteomes" id="UP000663845"/>
    </source>
</evidence>
<dbReference type="PRINTS" id="PR00081">
    <property type="entry name" value="GDHRDH"/>
</dbReference>
<dbReference type="EMBL" id="CAJNOG010000010">
    <property type="protein sequence ID" value="CAF0744405.1"/>
    <property type="molecule type" value="Genomic_DNA"/>
</dbReference>
<dbReference type="GO" id="GO:0016491">
    <property type="term" value="F:oxidoreductase activity"/>
    <property type="evidence" value="ECO:0007669"/>
    <property type="project" value="UniProtKB-KW"/>
</dbReference>
<dbReference type="SUPFAM" id="SSF51735">
    <property type="entry name" value="NAD(P)-binding Rossmann-fold domains"/>
    <property type="match status" value="1"/>
</dbReference>
<dbReference type="Pfam" id="PF00106">
    <property type="entry name" value="adh_short"/>
    <property type="match status" value="1"/>
</dbReference>
<dbReference type="InterPro" id="IPR002347">
    <property type="entry name" value="SDR_fam"/>
</dbReference>
<gene>
    <name evidence="2" type="ORF">JYZ213_LOCUS2086</name>
</gene>